<evidence type="ECO:0000256" key="2">
    <source>
        <dbReference type="ARBA" id="ARBA00012483"/>
    </source>
</evidence>
<dbReference type="EMBL" id="PKPP01029609">
    <property type="protein sequence ID" value="PWA23372.1"/>
    <property type="molecule type" value="Genomic_DNA"/>
</dbReference>
<dbReference type="GO" id="GO:0061630">
    <property type="term" value="F:ubiquitin protein ligase activity"/>
    <property type="evidence" value="ECO:0007669"/>
    <property type="project" value="UniProtKB-EC"/>
</dbReference>
<dbReference type="EC" id="2.3.2.27" evidence="2"/>
<dbReference type="PANTHER" id="PTHR45647">
    <property type="entry name" value="OS02G0152300 PROTEIN"/>
    <property type="match status" value="1"/>
</dbReference>
<protein>
    <recommendedName>
        <fullName evidence="2">RING-type E3 ubiquitin transferase</fullName>
        <ecNumber evidence="2">2.3.2.27</ecNumber>
    </recommendedName>
</protein>
<dbReference type="OrthoDB" id="4062651at2759"/>
<evidence type="ECO:0000313" key="5">
    <source>
        <dbReference type="Proteomes" id="UP000245207"/>
    </source>
</evidence>
<evidence type="ECO:0000256" key="1">
    <source>
        <dbReference type="ARBA" id="ARBA00000900"/>
    </source>
</evidence>
<organism evidence="4 5">
    <name type="scientific">Artemisia annua</name>
    <name type="common">Sweet wormwood</name>
    <dbReference type="NCBI Taxonomy" id="35608"/>
    <lineage>
        <taxon>Eukaryota</taxon>
        <taxon>Viridiplantae</taxon>
        <taxon>Streptophyta</taxon>
        <taxon>Embryophyta</taxon>
        <taxon>Tracheophyta</taxon>
        <taxon>Spermatophyta</taxon>
        <taxon>Magnoliopsida</taxon>
        <taxon>eudicotyledons</taxon>
        <taxon>Gunneridae</taxon>
        <taxon>Pentapetalae</taxon>
        <taxon>asterids</taxon>
        <taxon>campanulids</taxon>
        <taxon>Asterales</taxon>
        <taxon>Asteraceae</taxon>
        <taxon>Asteroideae</taxon>
        <taxon>Anthemideae</taxon>
        <taxon>Artemisiinae</taxon>
        <taxon>Artemisia</taxon>
    </lineage>
</organism>
<evidence type="ECO:0000256" key="3">
    <source>
        <dbReference type="ARBA" id="ARBA00022786"/>
    </source>
</evidence>
<name>A0A2U1K9F3_ARTAN</name>
<gene>
    <name evidence="4" type="ORF">CTI12_AA629090</name>
</gene>
<comment type="caution">
    <text evidence="4">The sequence shown here is derived from an EMBL/GenBank/DDBJ whole genome shotgun (WGS) entry which is preliminary data.</text>
</comment>
<proteinExistence type="predicted"/>
<dbReference type="STRING" id="35608.A0A2U1K9F3"/>
<evidence type="ECO:0000313" key="4">
    <source>
        <dbReference type="EMBL" id="PWA23372.1"/>
    </source>
</evidence>
<keyword evidence="5" id="KW-1185">Reference proteome</keyword>
<comment type="catalytic activity">
    <reaction evidence="1">
        <text>S-ubiquitinyl-[E2 ubiquitin-conjugating enzyme]-L-cysteine + [acceptor protein]-L-lysine = [E2 ubiquitin-conjugating enzyme]-L-cysteine + N(6)-ubiquitinyl-[acceptor protein]-L-lysine.</text>
        <dbReference type="EC" id="2.3.2.27"/>
    </reaction>
</comment>
<accession>A0A2U1K9F3</accession>
<dbReference type="AlphaFoldDB" id="A0A2U1K9F3"/>
<sequence length="65" mass="7307">MLDPSVPDWPQDEALGFAKLALQCAELKRKDRPDLGKVVLPELARLRDLGQESMGPFTEVFFSFS</sequence>
<dbReference type="InterPro" id="IPR051348">
    <property type="entry name" value="U-box_ubiquitin_ligases"/>
</dbReference>
<dbReference type="Proteomes" id="UP000245207">
    <property type="component" value="Unassembled WGS sequence"/>
</dbReference>
<keyword evidence="3" id="KW-0833">Ubl conjugation pathway</keyword>
<reference evidence="4 5" key="1">
    <citation type="journal article" date="2018" name="Mol. Plant">
        <title>The genome of Artemisia annua provides insight into the evolution of Asteraceae family and artemisinin biosynthesis.</title>
        <authorList>
            <person name="Shen Q."/>
            <person name="Zhang L."/>
            <person name="Liao Z."/>
            <person name="Wang S."/>
            <person name="Yan T."/>
            <person name="Shi P."/>
            <person name="Liu M."/>
            <person name="Fu X."/>
            <person name="Pan Q."/>
            <person name="Wang Y."/>
            <person name="Lv Z."/>
            <person name="Lu X."/>
            <person name="Zhang F."/>
            <person name="Jiang W."/>
            <person name="Ma Y."/>
            <person name="Chen M."/>
            <person name="Hao X."/>
            <person name="Li L."/>
            <person name="Tang Y."/>
            <person name="Lv G."/>
            <person name="Zhou Y."/>
            <person name="Sun X."/>
            <person name="Brodelius P.E."/>
            <person name="Rose J.K.C."/>
            <person name="Tang K."/>
        </authorList>
    </citation>
    <scope>NUCLEOTIDE SEQUENCE [LARGE SCALE GENOMIC DNA]</scope>
    <source>
        <strain evidence="5">cv. Huhao1</strain>
        <tissue evidence="4">Leaf</tissue>
    </source>
</reference>
<dbReference type="PANTHER" id="PTHR45647:SF117">
    <property type="entry name" value="PROTEIN KINASE DOMAIN-CONTAINING PROTEIN"/>
    <property type="match status" value="1"/>
</dbReference>